<organism evidence="2 3">
    <name type="scientific">Micavibrio aeruginosavorus</name>
    <dbReference type="NCBI Taxonomy" id="349221"/>
    <lineage>
        <taxon>Bacteria</taxon>
        <taxon>Pseudomonadati</taxon>
        <taxon>Bdellovibrionota</taxon>
        <taxon>Bdellovibrionia</taxon>
        <taxon>Bdellovibrionales</taxon>
        <taxon>Pseudobdellovibrionaceae</taxon>
        <taxon>Micavibrio</taxon>
    </lineage>
</organism>
<feature type="transmembrane region" description="Helical" evidence="1">
    <location>
        <begin position="27"/>
        <end position="50"/>
    </location>
</feature>
<evidence type="ECO:0000256" key="1">
    <source>
        <dbReference type="SAM" id="Phobius"/>
    </source>
</evidence>
<dbReference type="Proteomes" id="UP000595362">
    <property type="component" value="Chromosome"/>
</dbReference>
<keyword evidence="1" id="KW-0812">Transmembrane</keyword>
<dbReference type="EMBL" id="CP066681">
    <property type="protein sequence ID" value="QQG35932.1"/>
    <property type="molecule type" value="Genomic_DNA"/>
</dbReference>
<accession>A0A7T5R1Q3</accession>
<evidence type="ECO:0000313" key="3">
    <source>
        <dbReference type="Proteomes" id="UP000595362"/>
    </source>
</evidence>
<gene>
    <name evidence="2" type="ORF">HYS17_10585</name>
</gene>
<dbReference type="AlphaFoldDB" id="A0A7T5R1Q3"/>
<protein>
    <submittedName>
        <fullName evidence="2">Uncharacterized protein</fullName>
    </submittedName>
</protein>
<evidence type="ECO:0000313" key="2">
    <source>
        <dbReference type="EMBL" id="QQG35932.1"/>
    </source>
</evidence>
<proteinExistence type="predicted"/>
<sequence>MNKDDDNRLMSLPPKGLSLLEKKRRQYLLGSVASVALGIACLGVASSMLFSKPPEYATGEENLDAILPYSQIETAGDPRIKRVMRLMRRTPTGEYLYQYAAGQDFRFAWNTEIDDGNGSYKDGLIKESPRLESDQSLALTGVHEIRHGWQMRLLQRMPYKTDPITEWQLSIVIEADSCAYTAHYAAEYKDITGVDLTKNFSGYGAKTAKTYVRTPEIQRDFFLHAVLPCFEEIKNYPSYDKLAKKRAAIVTNMVDIVAAISLNRIMIAENGGSPYDPGFFRKDIASPSAKEKAALFSQFFSLDMGGGKPLPRLQNLSQNPDEFLTWLDRTTLKDTFDLAVVHLQQQHYYRVRDIILEHEATLDPSLYSPGTYPPAL</sequence>
<keyword evidence="1" id="KW-1133">Transmembrane helix</keyword>
<keyword evidence="1" id="KW-0472">Membrane</keyword>
<name>A0A7T5R1Q3_9BACT</name>
<reference evidence="2 3" key="1">
    <citation type="submission" date="2020-07" db="EMBL/GenBank/DDBJ databases">
        <title>Huge and variable diversity of episymbiotic CPR bacteria and DPANN archaea in groundwater ecosystems.</title>
        <authorList>
            <person name="He C.Y."/>
            <person name="Keren R."/>
            <person name="Whittaker M."/>
            <person name="Farag I.F."/>
            <person name="Doudna J."/>
            <person name="Cate J.H.D."/>
            <person name="Banfield J.F."/>
        </authorList>
    </citation>
    <scope>NUCLEOTIDE SEQUENCE [LARGE SCALE GENOMIC DNA]</scope>
    <source>
        <strain evidence="2">NC_groundwater_70_Ag_B-0.1um_54_66</strain>
    </source>
</reference>